<gene>
    <name evidence="1" type="ORF">LEP1GSC038_1663</name>
</gene>
<comment type="caution">
    <text evidence="1">The sequence shown here is derived from an EMBL/GenBank/DDBJ whole genome shotgun (WGS) entry which is preliminary data.</text>
</comment>
<name>M6FEV1_9LEPT</name>
<organism evidence="1 2">
    <name type="scientific">Leptospira weilii str. 2006001855</name>
    <dbReference type="NCBI Taxonomy" id="996804"/>
    <lineage>
        <taxon>Bacteria</taxon>
        <taxon>Pseudomonadati</taxon>
        <taxon>Spirochaetota</taxon>
        <taxon>Spirochaetia</taxon>
        <taxon>Leptospirales</taxon>
        <taxon>Leptospiraceae</taxon>
        <taxon>Leptospira</taxon>
    </lineage>
</organism>
<accession>M6FEV1</accession>
<reference evidence="1 2" key="1">
    <citation type="submission" date="2013-01" db="EMBL/GenBank/DDBJ databases">
        <authorList>
            <person name="Harkins D.M."/>
            <person name="Durkin A.S."/>
            <person name="Brinkac L.M."/>
            <person name="Haft D.H."/>
            <person name="Selengut J.D."/>
            <person name="Sanka R."/>
            <person name="DePew J."/>
            <person name="Purushe J."/>
            <person name="Hospenthal D.R."/>
            <person name="Murray C.K."/>
            <person name="Pimentel G."/>
            <person name="Wasfy M."/>
            <person name="Vinetz J.M."/>
            <person name="Sutton G.G."/>
            <person name="Nierman W.C."/>
            <person name="Fouts D.E."/>
        </authorList>
    </citation>
    <scope>NUCLEOTIDE SEQUENCE [LARGE SCALE GENOMIC DNA]</scope>
    <source>
        <strain evidence="1 2">2006001855</strain>
    </source>
</reference>
<evidence type="ECO:0000313" key="1">
    <source>
        <dbReference type="EMBL" id="EMM70950.1"/>
    </source>
</evidence>
<dbReference type="AlphaFoldDB" id="M6FEV1"/>
<evidence type="ECO:0000313" key="2">
    <source>
        <dbReference type="Proteomes" id="UP000012101"/>
    </source>
</evidence>
<protein>
    <submittedName>
        <fullName evidence="1">Uncharacterized protein</fullName>
    </submittedName>
</protein>
<proteinExistence type="predicted"/>
<dbReference type="Proteomes" id="UP000012101">
    <property type="component" value="Unassembled WGS sequence"/>
</dbReference>
<dbReference type="EMBL" id="AFJM02000060">
    <property type="protein sequence ID" value="EMM70950.1"/>
    <property type="molecule type" value="Genomic_DNA"/>
</dbReference>
<sequence>METVEESLNDTAYLLASLLESELFQRNVSLEKTSERVFSPIFRISKEKN</sequence>